<dbReference type="Gene3D" id="3.80.10.10">
    <property type="entry name" value="Ribonuclease Inhibitor"/>
    <property type="match status" value="1"/>
</dbReference>
<dbReference type="GeneID" id="31359249"/>
<organism evidence="1 2">
    <name type="scientific">Heterostelium pallidum (strain ATCC 26659 / Pp 5 / PN500)</name>
    <name type="common">Cellular slime mold</name>
    <name type="synonym">Polysphondylium pallidum</name>
    <dbReference type="NCBI Taxonomy" id="670386"/>
    <lineage>
        <taxon>Eukaryota</taxon>
        <taxon>Amoebozoa</taxon>
        <taxon>Evosea</taxon>
        <taxon>Eumycetozoa</taxon>
        <taxon>Dictyostelia</taxon>
        <taxon>Acytosteliales</taxon>
        <taxon>Acytosteliaceae</taxon>
        <taxon>Heterostelium</taxon>
    </lineage>
</organism>
<reference evidence="1 2" key="1">
    <citation type="journal article" date="2011" name="Genome Res.">
        <title>Phylogeny-wide analysis of social amoeba genomes highlights ancient origins for complex intercellular communication.</title>
        <authorList>
            <person name="Heidel A.J."/>
            <person name="Lawal H.M."/>
            <person name="Felder M."/>
            <person name="Schilde C."/>
            <person name="Helps N.R."/>
            <person name="Tunggal B."/>
            <person name="Rivero F."/>
            <person name="John U."/>
            <person name="Schleicher M."/>
            <person name="Eichinger L."/>
            <person name="Platzer M."/>
            <person name="Noegel A.A."/>
            <person name="Schaap P."/>
            <person name="Gloeckner G."/>
        </authorList>
    </citation>
    <scope>NUCLEOTIDE SEQUENCE [LARGE SCALE GENOMIC DNA]</scope>
    <source>
        <strain evidence="2">ATCC 26659 / Pp 5 / PN500</strain>
    </source>
</reference>
<proteinExistence type="predicted"/>
<dbReference type="EMBL" id="ADBJ01000017">
    <property type="protein sequence ID" value="EFA82984.1"/>
    <property type="molecule type" value="Genomic_DNA"/>
</dbReference>
<name>D3B6L4_HETP5</name>
<dbReference type="PANTHER" id="PTHR32134:SF92">
    <property type="entry name" value="FNIP REPEAT-CONTAINING PROTEIN"/>
    <property type="match status" value="1"/>
</dbReference>
<comment type="caution">
    <text evidence="1">The sequence shown here is derived from an EMBL/GenBank/DDBJ whole genome shotgun (WGS) entry which is preliminary data.</text>
</comment>
<dbReference type="PANTHER" id="PTHR32134">
    <property type="entry name" value="FNIP REPEAT-CONTAINING PROTEIN"/>
    <property type="match status" value="1"/>
</dbReference>
<evidence type="ECO:0000313" key="2">
    <source>
        <dbReference type="Proteomes" id="UP000001396"/>
    </source>
</evidence>
<dbReference type="InterPro" id="IPR051251">
    <property type="entry name" value="STK_FNIP-Repeat"/>
</dbReference>
<accession>D3B6L4</accession>
<dbReference type="InterPro" id="IPR032675">
    <property type="entry name" value="LRR_dom_sf"/>
</dbReference>
<evidence type="ECO:0000313" key="1">
    <source>
        <dbReference type="EMBL" id="EFA82984.1"/>
    </source>
</evidence>
<dbReference type="RefSeq" id="XP_020435101.1">
    <property type="nucleotide sequence ID" value="XM_020574687.1"/>
</dbReference>
<evidence type="ECO:0008006" key="3">
    <source>
        <dbReference type="Google" id="ProtNLM"/>
    </source>
</evidence>
<keyword evidence="2" id="KW-1185">Reference proteome</keyword>
<dbReference type="AlphaFoldDB" id="D3B6L4"/>
<sequence length="482" mass="55361">MEGNVNVKHRLVQLPHFLLSNIINLLEFDIDRLCFALTCKRWLNERDSYLTLNHHNSLLPKVQSIEYIKGFCLISFKKQFEQSRNLAVKTRLKYAINGTNLHLISKSFIPKFKINTNDYFVFFDQIKDYFTIPKSVNLFYLHNDINLKLIYDAIAKSNVDTFIYNRCIQVLQPGALPPNIRTLKFYHNICPLQPGCLPPNLTSLTMSNPKTLQIGVLPESLEHLDLSNSGYINNDFLTVGTLPPNLRSITFDHHFQQQITREMLPSIRLETIVNLPRHSLGELPQCVTTVTLSAPKLMTPLPLPPLQAGEIPTTLTSLDFGFNCIDVDFALIPTSIKILNLGSVRQINHRNKLPESIEELSFGEGMNPVIKEGSNFIPKSVRKLVLPKYNHSRIESIPKGIEWFAFNHYCRIESIPDTVKLIRFDYKHLMDTTFTFEIRRLAADLYLIVGDKSTPFCGFVNSVFLNFSFYKKCTQITETFTK</sequence>
<dbReference type="InParanoid" id="D3B6L4"/>
<dbReference type="InterPro" id="IPR008615">
    <property type="entry name" value="FNIP"/>
</dbReference>
<dbReference type="Pfam" id="PF05725">
    <property type="entry name" value="FNIP"/>
    <property type="match status" value="2"/>
</dbReference>
<protein>
    <recommendedName>
        <fullName evidence="3">F-box domain-containing protein</fullName>
    </recommendedName>
</protein>
<gene>
    <name evidence="1" type="ORF">PPL_03762</name>
</gene>
<dbReference type="SUPFAM" id="SSF52058">
    <property type="entry name" value="L domain-like"/>
    <property type="match status" value="1"/>
</dbReference>
<dbReference type="Proteomes" id="UP000001396">
    <property type="component" value="Unassembled WGS sequence"/>
</dbReference>